<feature type="compositionally biased region" description="Basic and acidic residues" evidence="1">
    <location>
        <begin position="1589"/>
        <end position="1604"/>
    </location>
</feature>
<feature type="compositionally biased region" description="Polar residues" evidence="1">
    <location>
        <begin position="1933"/>
        <end position="1949"/>
    </location>
</feature>
<reference evidence="2 3" key="2">
    <citation type="journal article" date="2021" name="Genomics">
        <title>High-quality reference genome for Clonorchis sinensis.</title>
        <authorList>
            <person name="Young N.D."/>
            <person name="Stroehlein A.J."/>
            <person name="Kinkar L."/>
            <person name="Wang T."/>
            <person name="Sohn W.M."/>
            <person name="Chang B.C.H."/>
            <person name="Kaur P."/>
            <person name="Weisz D."/>
            <person name="Dudchenko O."/>
            <person name="Aiden E.L."/>
            <person name="Korhonen P.K."/>
            <person name="Gasser R.B."/>
        </authorList>
    </citation>
    <scope>NUCLEOTIDE SEQUENCE [LARGE SCALE GENOMIC DNA]</scope>
    <source>
        <strain evidence="2">Cs-k2</strain>
    </source>
</reference>
<accession>A0A8T1MRR3</accession>
<evidence type="ECO:0000256" key="1">
    <source>
        <dbReference type="SAM" id="MobiDB-lite"/>
    </source>
</evidence>
<feature type="compositionally biased region" description="Basic and acidic residues" evidence="1">
    <location>
        <begin position="2516"/>
        <end position="2531"/>
    </location>
</feature>
<feature type="region of interest" description="Disordered" evidence="1">
    <location>
        <begin position="1699"/>
        <end position="1894"/>
    </location>
</feature>
<dbReference type="EMBL" id="NIRI02000042">
    <property type="protein sequence ID" value="KAG5451863.1"/>
    <property type="molecule type" value="Genomic_DNA"/>
</dbReference>
<feature type="compositionally biased region" description="Low complexity" evidence="1">
    <location>
        <begin position="279"/>
        <end position="291"/>
    </location>
</feature>
<feature type="region of interest" description="Disordered" evidence="1">
    <location>
        <begin position="2756"/>
        <end position="2786"/>
    </location>
</feature>
<feature type="region of interest" description="Disordered" evidence="1">
    <location>
        <begin position="275"/>
        <end position="307"/>
    </location>
</feature>
<dbReference type="Proteomes" id="UP000286415">
    <property type="component" value="Unassembled WGS sequence"/>
</dbReference>
<feature type="compositionally biased region" description="Basic and acidic residues" evidence="1">
    <location>
        <begin position="2018"/>
        <end position="2038"/>
    </location>
</feature>
<gene>
    <name evidence="2" type="ORF">CSKR_201540</name>
</gene>
<evidence type="ECO:0000313" key="3">
    <source>
        <dbReference type="Proteomes" id="UP000286415"/>
    </source>
</evidence>
<feature type="compositionally biased region" description="Low complexity" evidence="1">
    <location>
        <begin position="410"/>
        <end position="422"/>
    </location>
</feature>
<feature type="compositionally biased region" description="Basic and acidic residues" evidence="1">
    <location>
        <begin position="2247"/>
        <end position="2274"/>
    </location>
</feature>
<feature type="compositionally biased region" description="Basic and acidic residues" evidence="1">
    <location>
        <begin position="1373"/>
        <end position="1390"/>
    </location>
</feature>
<feature type="compositionally biased region" description="Basic residues" evidence="1">
    <location>
        <begin position="1416"/>
        <end position="1428"/>
    </location>
</feature>
<feature type="region of interest" description="Disordered" evidence="1">
    <location>
        <begin position="1063"/>
        <end position="1684"/>
    </location>
</feature>
<feature type="compositionally biased region" description="Polar residues" evidence="1">
    <location>
        <begin position="2440"/>
        <end position="2458"/>
    </location>
</feature>
<feature type="region of interest" description="Disordered" evidence="1">
    <location>
        <begin position="221"/>
        <end position="262"/>
    </location>
</feature>
<feature type="compositionally biased region" description="Basic and acidic residues" evidence="1">
    <location>
        <begin position="2286"/>
        <end position="2315"/>
    </location>
</feature>
<feature type="compositionally biased region" description="Basic and acidic residues" evidence="1">
    <location>
        <begin position="1660"/>
        <end position="1682"/>
    </location>
</feature>
<feature type="compositionally biased region" description="Polar residues" evidence="1">
    <location>
        <begin position="2001"/>
        <end position="2016"/>
    </location>
</feature>
<feature type="compositionally biased region" description="Basic and acidic residues" evidence="1">
    <location>
        <begin position="1616"/>
        <end position="1629"/>
    </location>
</feature>
<feature type="compositionally biased region" description="Polar residues" evidence="1">
    <location>
        <begin position="1834"/>
        <end position="1850"/>
    </location>
</feature>
<feature type="compositionally biased region" description="Acidic residues" evidence="1">
    <location>
        <begin position="2416"/>
        <end position="2430"/>
    </location>
</feature>
<feature type="region of interest" description="Disordered" evidence="1">
    <location>
        <begin position="2602"/>
        <end position="2633"/>
    </location>
</feature>
<feature type="compositionally biased region" description="Acidic residues" evidence="1">
    <location>
        <begin position="221"/>
        <end position="234"/>
    </location>
</feature>
<feature type="region of interest" description="Disordered" evidence="1">
    <location>
        <begin position="802"/>
        <end position="842"/>
    </location>
</feature>
<dbReference type="OrthoDB" id="6267020at2759"/>
<feature type="region of interest" description="Disordered" evidence="1">
    <location>
        <begin position="1"/>
        <end position="23"/>
    </location>
</feature>
<feature type="compositionally biased region" description="Basic and acidic residues" evidence="1">
    <location>
        <begin position="1203"/>
        <end position="1215"/>
    </location>
</feature>
<feature type="compositionally biased region" description="Basic and acidic residues" evidence="1">
    <location>
        <begin position="1109"/>
        <end position="1123"/>
    </location>
</feature>
<feature type="region of interest" description="Disordered" evidence="1">
    <location>
        <begin position="722"/>
        <end position="757"/>
    </location>
</feature>
<feature type="compositionally biased region" description="Basic and acidic residues" evidence="1">
    <location>
        <begin position="1040"/>
        <end position="1049"/>
    </location>
</feature>
<feature type="compositionally biased region" description="Basic and acidic residues" evidence="1">
    <location>
        <begin position="1513"/>
        <end position="1540"/>
    </location>
</feature>
<feature type="compositionally biased region" description="Basic and acidic residues" evidence="1">
    <location>
        <begin position="1283"/>
        <end position="1307"/>
    </location>
</feature>
<feature type="compositionally biased region" description="Low complexity" evidence="1">
    <location>
        <begin position="1094"/>
        <end position="1103"/>
    </location>
</feature>
<feature type="compositionally biased region" description="Polar residues" evidence="1">
    <location>
        <begin position="1002"/>
        <end position="1011"/>
    </location>
</feature>
<feature type="compositionally biased region" description="Polar residues" evidence="1">
    <location>
        <begin position="1066"/>
        <end position="1079"/>
    </location>
</feature>
<feature type="compositionally biased region" description="Basic and acidic residues" evidence="1">
    <location>
        <begin position="2332"/>
        <end position="2350"/>
    </location>
</feature>
<feature type="region of interest" description="Disordered" evidence="1">
    <location>
        <begin position="855"/>
        <end position="886"/>
    </location>
</feature>
<feature type="compositionally biased region" description="Basic and acidic residues" evidence="1">
    <location>
        <begin position="1872"/>
        <end position="1883"/>
    </location>
</feature>
<feature type="region of interest" description="Disordered" evidence="1">
    <location>
        <begin position="977"/>
        <end position="1049"/>
    </location>
</feature>
<feature type="compositionally biased region" description="Basic and acidic residues" evidence="1">
    <location>
        <begin position="2686"/>
        <end position="2697"/>
    </location>
</feature>
<organism evidence="2 3">
    <name type="scientific">Clonorchis sinensis</name>
    <name type="common">Chinese liver fluke</name>
    <dbReference type="NCBI Taxonomy" id="79923"/>
    <lineage>
        <taxon>Eukaryota</taxon>
        <taxon>Metazoa</taxon>
        <taxon>Spiralia</taxon>
        <taxon>Lophotrochozoa</taxon>
        <taxon>Platyhelminthes</taxon>
        <taxon>Trematoda</taxon>
        <taxon>Digenea</taxon>
        <taxon>Opisthorchiida</taxon>
        <taxon>Opisthorchiata</taxon>
        <taxon>Opisthorchiidae</taxon>
        <taxon>Clonorchis</taxon>
    </lineage>
</organism>
<proteinExistence type="predicted"/>
<feature type="compositionally biased region" description="Low complexity" evidence="1">
    <location>
        <begin position="1810"/>
        <end position="1822"/>
    </location>
</feature>
<feature type="compositionally biased region" description="Basic and acidic residues" evidence="1">
    <location>
        <begin position="1327"/>
        <end position="1366"/>
    </location>
</feature>
<feature type="compositionally biased region" description="Basic and acidic residues" evidence="1">
    <location>
        <begin position="1853"/>
        <end position="1863"/>
    </location>
</feature>
<feature type="compositionally biased region" description="Basic and acidic residues" evidence="1">
    <location>
        <begin position="1429"/>
        <end position="1479"/>
    </location>
</feature>
<feature type="compositionally biased region" description="Basic and acidic residues" evidence="1">
    <location>
        <begin position="1487"/>
        <end position="1505"/>
    </location>
</feature>
<evidence type="ECO:0000313" key="2">
    <source>
        <dbReference type="EMBL" id="KAG5451863.1"/>
    </source>
</evidence>
<feature type="compositionally biased region" description="Polar residues" evidence="1">
    <location>
        <begin position="2050"/>
        <end position="2059"/>
    </location>
</feature>
<feature type="region of interest" description="Disordered" evidence="1">
    <location>
        <begin position="406"/>
        <end position="442"/>
    </location>
</feature>
<comment type="caution">
    <text evidence="2">The sequence shown here is derived from an EMBL/GenBank/DDBJ whole genome shotgun (WGS) entry which is preliminary data.</text>
</comment>
<feature type="compositionally biased region" description="Basic and acidic residues" evidence="1">
    <location>
        <begin position="1222"/>
        <end position="1237"/>
    </location>
</feature>
<feature type="compositionally biased region" description="Basic and acidic residues" evidence="1">
    <location>
        <begin position="824"/>
        <end position="838"/>
    </location>
</feature>
<feature type="compositionally biased region" description="Polar residues" evidence="1">
    <location>
        <begin position="1605"/>
        <end position="1615"/>
    </location>
</feature>
<feature type="compositionally biased region" description="Basic and acidic residues" evidence="1">
    <location>
        <begin position="864"/>
        <end position="886"/>
    </location>
</feature>
<feature type="region of interest" description="Disordered" evidence="1">
    <location>
        <begin position="2683"/>
        <end position="2707"/>
    </location>
</feature>
<feature type="region of interest" description="Disordered" evidence="1">
    <location>
        <begin position="1906"/>
        <end position="2543"/>
    </location>
</feature>
<feature type="compositionally biased region" description="Basic and acidic residues" evidence="1">
    <location>
        <begin position="2062"/>
        <end position="2115"/>
    </location>
</feature>
<feature type="compositionally biased region" description="Pro residues" evidence="1">
    <location>
        <begin position="2126"/>
        <end position="2138"/>
    </location>
</feature>
<feature type="compositionally biased region" description="Basic and acidic residues" evidence="1">
    <location>
        <begin position="2195"/>
        <end position="2210"/>
    </location>
</feature>
<protein>
    <submittedName>
        <fullName evidence="2">Uncharacterized protein</fullName>
    </submittedName>
</protein>
<sequence length="2846" mass="320416">MTAVWTAMSLQRRDGGSSSLSRSLGSLMSPRLGEDHSTVVLYSNMSPNFVPSGEQRSHWSADEHLGLSSGSARGLSTLEPKLQKITTDSASSIMYLGKRIVREYQCTFVLPDEQQIGATRIETFMPEDGNSGFTLSLSVAAPPDQSIESRSMGPIRQRIEQFLSTADWKSAMLASSESKDAELLGHLSSKYSNSVSRRSRFERSESQKRRHEMVRAREVFSDEEDEVQFSSDDEPAFKPGPFPTGSSDGPHVLSPPRTISPDPLVTERITVSHGPLRRPASSAPPIIAHAEPPGRRQAPVSDAKSRQKFEELRRTWDERVAREQSFIDEQPFSPALSAHSRAAQYIEGHRGAAVTSILPTIPGRKRAPELSHAGVPHTSSLVPTQGNGTVYPVKRFLSGEGTHLPETYKSPSLPESSELVSPRFVTSPALSEPSTERGEKETRFGYNETSVRMNQTNVGRLEPRLPGHVCFSVTPPITFRTQSLDRRFAARVRYKLTETTQTHQRIRENLSPQDEPHQTSISVHVDSPVRTYSDSKFRQNYIYRTTLARLPVALKQLRARSHSAHALQTMFSQTTTDSETVLKEYKLTREVTIPLASHSAQLGVETHPRVSKKSFQLSSSNRSVRVPISHFWKDDDSSTQDEGFTVHISDKSSSLQREKLYNQRQFPGSPPPLPTWFTSLLIPRSYHSFPRTRNALVTYPKPGNLEVKPDFKDLGRRRFLKDDGAFHPSPADYRQTKSQSDTDYADFPSADDRNPWFPEQMTVGGATRQSQHAVPEFPVGYKGYQISARDLWGQRDVEMHPEVERKESFQKRTARTHSTPPYSDVEHAKVYPPDRPKSGDGLIEGTYVRHRVKYGNDNNVRSPYHPDPHTDKPKTTDFDASQRDMEPTWTSRSAFSVVEKLEDGSVSYEQTAKSTPGAVVKLADRKTFDELESKTVGLHREISSAHSRKYGIVRQRNVDENEALNYADRFFAPAPYRSRAPEATKQGPVPGRNAESDRKVHTTYSERTSSRPVKRSISEKVSSAVDSAQLKRDRIRRRKSDLDKHIDEQFDEAYREELIRKESLSAAGSGSREQASMSDLSELASQEAERNSRLARSNLRSRSYTSESGTRDVSKREKSETKGAEPVSPSEYQSKFTTGRKRWPPPPMSKGSPAKPTSQTVHPETKIANRDDASRLYAAERYKTAREQSGIGSEIPGETHTTPPDKVEEHTDQGRDKRRKANKNESGSDYRELDKAGQRQGLEPSQDDRDKFHTSPEHPSTEDGAVRLNLPSVRRGQPQKGLMVDEDKRTTAHKGGHEQGQPKKDEPFSPSSVVARGDHIYASVPQEKTRDDRRSLTPRGKVRDDRDIEPGGHEQPGGEDRVERPKSHTQYGHSHEWSNVDRYRTSEIHDKHKQKGRPGGFEPDFLFPEDEEDKRVHKGSHGDKTRRKSHDELESRLEKVTTDEQKLLRADFLDKRDDREKISKVQKRRGTEDAAERVKSSSTQHRLSHEQRMAERKQRKEKEHQIGVSSTGDSRDKHGRSDSSKEKHIESPTVPTERRKLQSNLPHGHSEDQSGMKQHLSPGFERPRGDHTGVHRNHVYQGSEDEADYERSPATRNSRPRDQQTADWARTSKTYEGNERKQGIQRGKELGFPTNAPSPEKFSRPKSAGMRTEYDQQVPTDRRRSYDKSELNRGQVDNKGEKSYVPAIGLLHDEKDRVHDGYGQLDTEVVKGRRKSHPTIADRPYGRKADDQARTTGDHDANDLGRHGEDELAFPAAEAARNKRERIYSPHKTVFEQPMKDKQKLGRSNYPLKTEVLSPVEPSNRDRSRSLLSPRPSLMSRSSRTDTVRPLSLPTASSDSFISSPVQLHSRQLKGDRPSEDRLVCMLEQTESEVKDSLRDEQAGGKSMGEEGDTVILSARSTVAPTYCVEEGPEPSKQGLRKSRHLEKEPDGLSSQNAPDEATSASKTAQKLGEQSPPLLPLTGSDLFRRRIGMELGQKHQEATKGRSKHTSYDPMASEIGDTQDSFPPTGRSATDPSKWKAQELHDTKPQKSSDLHQKRSSKQVPGEADSSTRQQPWSSARVEDSTRALGEREPRRGGDDLGNRDQARRQKKERTENGYADERQTPPDFEERKVASFPTRKRHPPPPTSPTFQPPTGPTRTSDTPGTRQEQRPTGPPHEKYERTSPIQNGRDHPGASKRREMTASGQSDDQQLIDDRRKRGTKPTDRTEAQTGRGLPDSGGRKKQGEAFQIPSEDIVGGFFGPTDGRGRERDVASKKPRETDEQRSGRGSKREPKTRHPPPPDASGRRRESKENGYSGKDKLASHRRAEQRFIDEDADYVNFPGSKAPGARPREEKSKHKIHESSEHSNEQSSYDPRVTDGMQDLPQATVVMRRKEKAGEKSQSRPTLSPRKTGAQKTPTARPLPPQGYRTTRDEFDEDDDDDLEDSEEELKPPALRSIPQTKKSSDSLVRGSQQEATRGAQLRRSSRTSPHDRLFSPSSTSPRPYIPGGTWDRGSRGVPHGRYRPEQFHPQQYEYERASRPRSKRDTATSDRQGLAGSKHSMIISTKRRTLSGVTGVNPNRVRSSSMNAIWFGDHPVPTSSGAVSPTAPLRLSTIQLQTQAELERRHRSSSRTHSLDRRSTYSVGGTESRLSRGDVEGYEGIGYGYDTRGRLIHGGANLHERAASRRRRLRDGHESLSRVWIPRSDDGSPTRHTNEPLPSEASRLNHHKSNLDESAVAFALRDFTSPGVRDEDENGTEDFTAFSEDEEHIYARPDSIIGDESLKPSAKVQRPHSGRTRSDRSYRASNLMQLRLRRPKLLSNRCSLMPLPDPKQYDSLLRLSRLSFESSSRRSADSSKYMLETSL</sequence>
<name>A0A8T1MRR3_CLOSI</name>
<feature type="compositionally biased region" description="Basic and acidic residues" evidence="1">
    <location>
        <begin position="1724"/>
        <end position="1750"/>
    </location>
</feature>
<feature type="compositionally biased region" description="Basic and acidic residues" evidence="1">
    <location>
        <begin position="1163"/>
        <end position="1186"/>
    </location>
</feature>
<feature type="compositionally biased region" description="Basic and acidic residues" evidence="1">
    <location>
        <begin position="1246"/>
        <end position="1265"/>
    </location>
</feature>
<feature type="compositionally biased region" description="Basic and acidic residues" evidence="1">
    <location>
        <begin position="1967"/>
        <end position="1985"/>
    </location>
</feature>
<feature type="compositionally biased region" description="Basic and acidic residues" evidence="1">
    <location>
        <begin position="2171"/>
        <end position="2183"/>
    </location>
</feature>
<keyword evidence="3" id="KW-1185">Reference proteome</keyword>
<reference evidence="2 3" key="1">
    <citation type="journal article" date="2018" name="Biotechnol. Adv.">
        <title>Improved genomic resources and new bioinformatic workflow for the carcinogenic parasite Clonorchis sinensis: Biotechnological implications.</title>
        <authorList>
            <person name="Wang D."/>
            <person name="Korhonen P.K."/>
            <person name="Gasser R.B."/>
            <person name="Young N.D."/>
        </authorList>
    </citation>
    <scope>NUCLEOTIDE SEQUENCE [LARGE SCALE GENOMIC DNA]</scope>
    <source>
        <strain evidence="2">Cs-k2</strain>
    </source>
</reference>